<dbReference type="InterPro" id="IPR000719">
    <property type="entry name" value="Prot_kinase_dom"/>
</dbReference>
<evidence type="ECO:0000259" key="13">
    <source>
        <dbReference type="PROSITE" id="PS50011"/>
    </source>
</evidence>
<dbReference type="Gene3D" id="3.30.200.20">
    <property type="entry name" value="Phosphorylase Kinase, domain 1"/>
    <property type="match status" value="1"/>
</dbReference>
<gene>
    <name evidence="15" type="ORF">ANE_LOCUS19812</name>
</gene>
<accession>A0A565C708</accession>
<dbReference type="EMBL" id="CABITT030000006">
    <property type="protein sequence ID" value="VVB09368.1"/>
    <property type="molecule type" value="Genomic_DNA"/>
</dbReference>
<dbReference type="PROSITE" id="PS00107">
    <property type="entry name" value="PROTEIN_KINASE_ATP"/>
    <property type="match status" value="1"/>
</dbReference>
<keyword evidence="4" id="KW-0677">Repeat</keyword>
<keyword evidence="16" id="KW-1185">Reference proteome</keyword>
<dbReference type="GO" id="GO:0005524">
    <property type="term" value="F:ATP binding"/>
    <property type="evidence" value="ECO:0007669"/>
    <property type="project" value="UniProtKB-UniRule"/>
</dbReference>
<dbReference type="Pfam" id="PF07714">
    <property type="entry name" value="PK_Tyr_Ser-Thr"/>
    <property type="match status" value="1"/>
</dbReference>
<dbReference type="Pfam" id="PF01657">
    <property type="entry name" value="Stress-antifung"/>
    <property type="match status" value="2"/>
</dbReference>
<comment type="caution">
    <text evidence="15">The sequence shown here is derived from an EMBL/GenBank/DDBJ whole genome shotgun (WGS) entry which is preliminary data.</text>
</comment>
<name>A0A565C708_9BRAS</name>
<dbReference type="InterPro" id="IPR011009">
    <property type="entry name" value="Kinase-like_dom_sf"/>
</dbReference>
<evidence type="ECO:0000256" key="2">
    <source>
        <dbReference type="ARBA" id="ARBA00022679"/>
    </source>
</evidence>
<evidence type="ECO:0000256" key="1">
    <source>
        <dbReference type="ARBA" id="ARBA00022527"/>
    </source>
</evidence>
<proteinExistence type="predicted"/>
<keyword evidence="8" id="KW-0675">Receptor</keyword>
<feature type="binding site" evidence="10">
    <location>
        <position position="288"/>
    </location>
    <ligand>
        <name>ATP</name>
        <dbReference type="ChEBI" id="CHEBI:30616"/>
    </ligand>
</feature>
<evidence type="ECO:0000256" key="9">
    <source>
        <dbReference type="ARBA" id="ARBA00023180"/>
    </source>
</evidence>
<dbReference type="InterPro" id="IPR038408">
    <property type="entry name" value="GNK2_sf"/>
</dbReference>
<dbReference type="PROSITE" id="PS00108">
    <property type="entry name" value="PROTEIN_KINASE_ST"/>
    <property type="match status" value="1"/>
</dbReference>
<dbReference type="CDD" id="cd23509">
    <property type="entry name" value="Gnk2-like"/>
    <property type="match status" value="2"/>
</dbReference>
<keyword evidence="1" id="KW-0723">Serine/threonine-protein kinase</keyword>
<evidence type="ECO:0000256" key="7">
    <source>
        <dbReference type="ARBA" id="ARBA00022840"/>
    </source>
</evidence>
<feature type="region of interest" description="Disordered" evidence="11">
    <location>
        <begin position="543"/>
        <end position="590"/>
    </location>
</feature>
<dbReference type="Gene3D" id="3.30.430.20">
    <property type="entry name" value="Gnk2 domain, C-X8-C-X2-C motif"/>
    <property type="match status" value="2"/>
</dbReference>
<dbReference type="FunFam" id="3.30.430.20:FF:000029">
    <property type="entry name" value="Cysteine-rich receptor-like protein kinase 42"/>
    <property type="match status" value="1"/>
</dbReference>
<feature type="transmembrane region" description="Helical" evidence="12">
    <location>
        <begin position="198"/>
        <end position="221"/>
    </location>
</feature>
<dbReference type="CDD" id="cd14066">
    <property type="entry name" value="STKc_IRAK"/>
    <property type="match status" value="1"/>
</dbReference>
<evidence type="ECO:0000256" key="12">
    <source>
        <dbReference type="SAM" id="Phobius"/>
    </source>
</evidence>
<keyword evidence="12" id="KW-0472">Membrane</keyword>
<feature type="domain" description="Gnk2-homologous" evidence="14">
    <location>
        <begin position="82"/>
        <end position="183"/>
    </location>
</feature>
<sequence length="590" mass="65163">MHSLSLQLTTCRFATQTINSSPSSNSTSIFALIQCHSDLSPSDCQLCYAIARTRLPRCLPSSSARIFLDGCFLRYETYRFYDESVSAASDTYSCSNDAVLDPRFGNRVSEIAAMVAFSDGGGGFGVAGESGAHALAQCWESLGRDECKVCLEKVVREVKRCVSRREGRAMNSGCYLRYSDYKFYNDHGKIHGLHNKGVIVAMVLTTSAFVMLILLATYVIIVKVSKAKQEERNLGLVSKKFNNSRTKFKYETLEKATDYFSPKRELGRGGNGTVFLGILPNGKNVAVKRLVFNTREWVEEFFNEVNLISGIQHKNLVKLLGCSIEGPESLLVYEYVPNKSLDSFLFDESKSKVLNWSQRLNIILGTAEGLAYLHGSGSSPVRIIHRDIKTSNVLLDDQLNPKIADFGLARCFGLDKTHLSTGIAGTLGYMAPEYVVKGHLTEKADVYSFGVLLLEIACGTRNNDFTPGTGHLLQRVWNLYTMNRLVEAVNPCLKSELLQEQGSEAEACKVLQVGLLCTQASPSLRPSMEEVIRMLTEHDCPIPSPTNPPFLRLSSLTTNPESSSSTNSTTMVKTDQASYTSSESSTTRRT</sequence>
<dbReference type="InterPro" id="IPR017441">
    <property type="entry name" value="Protein_kinase_ATP_BS"/>
</dbReference>
<dbReference type="Proteomes" id="UP000489600">
    <property type="component" value="Unassembled WGS sequence"/>
</dbReference>
<dbReference type="FunFam" id="1.10.510.10:FF:000336">
    <property type="entry name" value="Cysteine-rich receptor-like protein kinase 2"/>
    <property type="match status" value="1"/>
</dbReference>
<dbReference type="PROSITE" id="PS50011">
    <property type="entry name" value="PROTEIN_KINASE_DOM"/>
    <property type="match status" value="1"/>
</dbReference>
<evidence type="ECO:0000259" key="14">
    <source>
        <dbReference type="PROSITE" id="PS51473"/>
    </source>
</evidence>
<keyword evidence="5 10" id="KW-0547">Nucleotide-binding</keyword>
<dbReference type="SUPFAM" id="SSF56112">
    <property type="entry name" value="Protein kinase-like (PK-like)"/>
    <property type="match status" value="1"/>
</dbReference>
<evidence type="ECO:0000256" key="11">
    <source>
        <dbReference type="SAM" id="MobiDB-lite"/>
    </source>
</evidence>
<dbReference type="PROSITE" id="PS51473">
    <property type="entry name" value="GNK2"/>
    <property type="match status" value="2"/>
</dbReference>
<keyword evidence="6" id="KW-0418">Kinase</keyword>
<dbReference type="OrthoDB" id="1908121at2759"/>
<feature type="compositionally biased region" description="Low complexity" evidence="11">
    <location>
        <begin position="553"/>
        <end position="570"/>
    </location>
</feature>
<keyword evidence="12" id="KW-1133">Transmembrane helix</keyword>
<evidence type="ECO:0000313" key="16">
    <source>
        <dbReference type="Proteomes" id="UP000489600"/>
    </source>
</evidence>
<evidence type="ECO:0000256" key="5">
    <source>
        <dbReference type="ARBA" id="ARBA00022741"/>
    </source>
</evidence>
<dbReference type="InterPro" id="IPR052059">
    <property type="entry name" value="CR_Ser/Thr_kinase"/>
</dbReference>
<dbReference type="InterPro" id="IPR002902">
    <property type="entry name" value="GNK2"/>
</dbReference>
<keyword evidence="12" id="KW-0812">Transmembrane</keyword>
<keyword evidence="3" id="KW-0732">Signal</keyword>
<dbReference type="GO" id="GO:0004674">
    <property type="term" value="F:protein serine/threonine kinase activity"/>
    <property type="evidence" value="ECO:0007669"/>
    <property type="project" value="UniProtKB-KW"/>
</dbReference>
<keyword evidence="2" id="KW-0808">Transferase</keyword>
<keyword evidence="7 10" id="KW-0067">ATP-binding</keyword>
<dbReference type="SMART" id="SM00220">
    <property type="entry name" value="S_TKc"/>
    <property type="match status" value="1"/>
</dbReference>
<dbReference type="PANTHER" id="PTHR47973">
    <property type="entry name" value="CYSTEINE-RICH RECEPTOR-LIKE PROTEIN KINASE 3"/>
    <property type="match status" value="1"/>
</dbReference>
<dbReference type="InterPro" id="IPR001245">
    <property type="entry name" value="Ser-Thr/Tyr_kinase_cat_dom"/>
</dbReference>
<evidence type="ECO:0000256" key="10">
    <source>
        <dbReference type="PROSITE-ProRule" id="PRU10141"/>
    </source>
</evidence>
<dbReference type="InterPro" id="IPR008271">
    <property type="entry name" value="Ser/Thr_kinase_AS"/>
</dbReference>
<dbReference type="FunFam" id="3.30.200.20:FF:000177">
    <property type="entry name" value="Cysteine-rich receptor-like protein kinase 2"/>
    <property type="match status" value="1"/>
</dbReference>
<protein>
    <recommendedName>
        <fullName evidence="17">Cysteine-rich receptor-like protein kinase 42</fullName>
    </recommendedName>
</protein>
<dbReference type="Gene3D" id="1.10.510.10">
    <property type="entry name" value="Transferase(Phosphotransferase) domain 1"/>
    <property type="match status" value="1"/>
</dbReference>
<evidence type="ECO:0000256" key="4">
    <source>
        <dbReference type="ARBA" id="ARBA00022737"/>
    </source>
</evidence>
<organism evidence="15 16">
    <name type="scientific">Arabis nemorensis</name>
    <dbReference type="NCBI Taxonomy" id="586526"/>
    <lineage>
        <taxon>Eukaryota</taxon>
        <taxon>Viridiplantae</taxon>
        <taxon>Streptophyta</taxon>
        <taxon>Embryophyta</taxon>
        <taxon>Tracheophyta</taxon>
        <taxon>Spermatophyta</taxon>
        <taxon>Magnoliopsida</taxon>
        <taxon>eudicotyledons</taxon>
        <taxon>Gunneridae</taxon>
        <taxon>Pentapetalae</taxon>
        <taxon>rosids</taxon>
        <taxon>malvids</taxon>
        <taxon>Brassicales</taxon>
        <taxon>Brassicaceae</taxon>
        <taxon>Arabideae</taxon>
        <taxon>Arabis</taxon>
    </lineage>
</organism>
<keyword evidence="9" id="KW-0325">Glycoprotein</keyword>
<feature type="domain" description="Gnk2-homologous" evidence="14">
    <location>
        <begin position="1"/>
        <end position="80"/>
    </location>
</feature>
<evidence type="ECO:0000313" key="15">
    <source>
        <dbReference type="EMBL" id="VVB09368.1"/>
    </source>
</evidence>
<evidence type="ECO:0000256" key="3">
    <source>
        <dbReference type="ARBA" id="ARBA00022729"/>
    </source>
</evidence>
<feature type="compositionally biased region" description="Low complexity" evidence="11">
    <location>
        <begin position="580"/>
        <end position="590"/>
    </location>
</feature>
<evidence type="ECO:0008006" key="17">
    <source>
        <dbReference type="Google" id="ProtNLM"/>
    </source>
</evidence>
<evidence type="ECO:0000256" key="8">
    <source>
        <dbReference type="ARBA" id="ARBA00023170"/>
    </source>
</evidence>
<dbReference type="AlphaFoldDB" id="A0A565C708"/>
<reference evidence="15" key="1">
    <citation type="submission" date="2019-07" db="EMBL/GenBank/DDBJ databases">
        <authorList>
            <person name="Dittberner H."/>
        </authorList>
    </citation>
    <scope>NUCLEOTIDE SEQUENCE [LARGE SCALE GENOMIC DNA]</scope>
</reference>
<evidence type="ECO:0000256" key="6">
    <source>
        <dbReference type="ARBA" id="ARBA00022777"/>
    </source>
</evidence>
<feature type="domain" description="Protein kinase" evidence="13">
    <location>
        <begin position="260"/>
        <end position="551"/>
    </location>
</feature>